<comment type="caution">
    <text evidence="2">The sequence shown here is derived from an EMBL/GenBank/DDBJ whole genome shotgun (WGS) entry which is preliminary data.</text>
</comment>
<dbReference type="Pfam" id="PF03781">
    <property type="entry name" value="FGE-sulfatase"/>
    <property type="match status" value="1"/>
</dbReference>
<organism evidence="2 3">
    <name type="scientific">Paenactinomyces guangxiensis</name>
    <dbReference type="NCBI Taxonomy" id="1490290"/>
    <lineage>
        <taxon>Bacteria</taxon>
        <taxon>Bacillati</taxon>
        <taxon>Bacillota</taxon>
        <taxon>Bacilli</taxon>
        <taxon>Bacillales</taxon>
        <taxon>Thermoactinomycetaceae</taxon>
        <taxon>Paenactinomyces</taxon>
    </lineage>
</organism>
<dbReference type="Gene3D" id="3.40.50.300">
    <property type="entry name" value="P-loop containing nucleotide triphosphate hydrolases"/>
    <property type="match status" value="1"/>
</dbReference>
<dbReference type="InterPro" id="IPR016187">
    <property type="entry name" value="CTDL_fold"/>
</dbReference>
<dbReference type="PANTHER" id="PTHR23150:SF19">
    <property type="entry name" value="FORMYLGLYCINE-GENERATING ENZYME"/>
    <property type="match status" value="1"/>
</dbReference>
<dbReference type="AlphaFoldDB" id="A0A7W1WUK1"/>
<evidence type="ECO:0000259" key="1">
    <source>
        <dbReference type="Pfam" id="PF03781"/>
    </source>
</evidence>
<dbReference type="Gene3D" id="3.90.1580.10">
    <property type="entry name" value="paralog of FGE (formylglycine-generating enzyme)"/>
    <property type="match status" value="1"/>
</dbReference>
<evidence type="ECO:0000313" key="2">
    <source>
        <dbReference type="EMBL" id="MBA4496319.1"/>
    </source>
</evidence>
<dbReference type="InterPro" id="IPR042095">
    <property type="entry name" value="SUMF_sf"/>
</dbReference>
<dbReference type="RefSeq" id="WP_181754642.1">
    <property type="nucleotide sequence ID" value="NZ_JACEIQ010000030.1"/>
</dbReference>
<dbReference type="GO" id="GO:0120147">
    <property type="term" value="F:formylglycine-generating oxidase activity"/>
    <property type="evidence" value="ECO:0007669"/>
    <property type="project" value="TreeGrafter"/>
</dbReference>
<dbReference type="EMBL" id="JACEIQ010000030">
    <property type="protein sequence ID" value="MBA4496319.1"/>
    <property type="molecule type" value="Genomic_DNA"/>
</dbReference>
<protein>
    <submittedName>
        <fullName evidence="2">SUMF1/EgtB/PvdO family nonheme iron enzyme</fullName>
    </submittedName>
</protein>
<dbReference type="InterPro" id="IPR051043">
    <property type="entry name" value="Sulfatase_Mod_Factor_Kinase"/>
</dbReference>
<dbReference type="SUPFAM" id="SSF56436">
    <property type="entry name" value="C-type lectin-like"/>
    <property type="match status" value="1"/>
</dbReference>
<accession>A0A7W1WUK1</accession>
<gene>
    <name evidence="2" type="ORF">H1191_18815</name>
</gene>
<dbReference type="Proteomes" id="UP000535491">
    <property type="component" value="Unassembled WGS sequence"/>
</dbReference>
<dbReference type="PANTHER" id="PTHR23150">
    <property type="entry name" value="SULFATASE MODIFYING FACTOR 1, 2"/>
    <property type="match status" value="1"/>
</dbReference>
<dbReference type="InterPro" id="IPR027417">
    <property type="entry name" value="P-loop_NTPase"/>
</dbReference>
<dbReference type="InterPro" id="IPR005532">
    <property type="entry name" value="SUMF_dom"/>
</dbReference>
<evidence type="ECO:0000313" key="3">
    <source>
        <dbReference type="Proteomes" id="UP000535491"/>
    </source>
</evidence>
<keyword evidence="3" id="KW-1185">Reference proteome</keyword>
<name>A0A7W1WUK1_9BACL</name>
<sequence>MSLHKTLEEICKELILYKNMEEYLGQDFERPIKSLQDGYPENTANLIGKILESLLKRIWINNKVKGDPGNKTLNDLIKVCSSYIQSREVYDYMIDIQRVRNRASHHGGEVSESDAIESIRKLLKILEWFQSINAHTIADKQSILDPDIQNKVAFIIEFYGVLKYKEKNCYEISSKTAYLLFVRNIGNKYDYVEVFISKSLSELVEIFTMKKHGLFKTVYPKKTRYIITDKEYQLEDIKHSIGDSKISSFESFLGHFLNYNNYYQAVMSKLSSLKSYQQILKVSGQLLMYDLIKQDYVIEETSNVNKLIDKVTDNDFGNLFIISNAGGGKTNICKTILEKVRQVKRDSYVLYFDLGLMKRGETIESFITRQLRGYLKLNDTEIFDVVYFLNKSGYIITLLDGLDELFGEIRLDEILDIFGEISKLFSETSRIIITSRISFFMSSRYIRELLNKNAIVSDKVKFGLTSVGIDPLQLPNFRVLKLEEIKLNSKECSLKHNQIARELLKKHNTQVSCTPLEYFFIDNLTKSEAIEAYNVDNNSFNSAELIYNYIRGEFLKANDLLLMNNFISYFYECFQENKTLINLIELFAVFGDRLFPDQIITFDNMKLKTFFKYIDPTHIKFNHKCFYEFFFAMGFLKTGKLDREVQRITSKIRDYIFEISTKPEKFNLKLDKNYRQCIVPKGYYLVGDYDKVLIKYNNKDILFDEESVTVEQYLQFLDEIKGKDLTEFEHPLQPKDWDHHPDYQKLKIKDYYSNDRYLKYPAICISFFSAYAYAKFYGKRLPTSFEWECASRGKYGSLFSWGDHFDLTIANAADYWAKKVIVDYEEWKQLVDSNEIHVGHPLPSENFIKNVSPFGIKNTCGNIWELSSTIDETSNYVVLCGGSYDNPFRAIKSSSKGIYTLDRVSNAIGFRCCKDLG</sequence>
<feature type="domain" description="Sulfatase-modifying factor enzyme-like" evidence="1">
    <location>
        <begin position="700"/>
        <end position="913"/>
    </location>
</feature>
<reference evidence="2 3" key="1">
    <citation type="submission" date="2020-07" db="EMBL/GenBank/DDBJ databases">
        <authorList>
            <person name="Feng H."/>
        </authorList>
    </citation>
    <scope>NUCLEOTIDE SEQUENCE [LARGE SCALE GENOMIC DNA]</scope>
    <source>
        <strain evidence="3">s-10</strain>
    </source>
</reference>
<proteinExistence type="predicted"/>
<dbReference type="SUPFAM" id="SSF52540">
    <property type="entry name" value="P-loop containing nucleoside triphosphate hydrolases"/>
    <property type="match status" value="1"/>
</dbReference>